<evidence type="ECO:0000259" key="3">
    <source>
        <dbReference type="PROSITE" id="PS51471"/>
    </source>
</evidence>
<dbReference type="OrthoDB" id="9798229at2"/>
<proteinExistence type="inferred from homology"/>
<evidence type="ECO:0000313" key="5">
    <source>
        <dbReference type="Proteomes" id="UP000257131"/>
    </source>
</evidence>
<reference evidence="4 5" key="1">
    <citation type="journal article" date="2017" name="Int. J. Syst. Evol. Microbiol.">
        <title>Rhodosalinus sediminis gen. nov., sp. nov., isolated from marine saltern.</title>
        <authorList>
            <person name="Guo L.Y."/>
            <person name="Ling S.K."/>
            <person name="Li C.M."/>
            <person name="Chen G.J."/>
            <person name="Du Z.J."/>
        </authorList>
    </citation>
    <scope>NUCLEOTIDE SEQUENCE [LARGE SCALE GENOMIC DNA]</scope>
    <source>
        <strain evidence="4 5">WDN1C137</strain>
    </source>
</reference>
<sequence>MTATPLPGAPGRTHPLGRIIDLDAYPIDRLATPEGRDLVARCRAQLGEDGCVVLADFIRPEMRADLEAETARLSPAAHINATETNPYNSAGDPALPQDHPKNRFDDRTNGFVAGDLIGEETMIRRIYRDPDFQAFVRQVVDEPEIHEFADPLADLVVNVLKEGRQHPWHFDSNDYIVTLCTRKPEAGGVFQYVPNIRGPQGENFEGVQAVLDGDHSALKSLDVTPGDLQVFFGRNALHRVTPVEGPRERHSVIFAYAREPGFVGRPERARRIFGRTAPVHDAMAQEGVVRSDALAD</sequence>
<evidence type="ECO:0000256" key="2">
    <source>
        <dbReference type="SAM" id="MobiDB-lite"/>
    </source>
</evidence>
<comment type="caution">
    <text evidence="4">The sequence shown here is derived from an EMBL/GenBank/DDBJ whole genome shotgun (WGS) entry which is preliminary data.</text>
</comment>
<organism evidence="4 5">
    <name type="scientific">Rhodosalinus sediminis</name>
    <dbReference type="NCBI Taxonomy" id="1940533"/>
    <lineage>
        <taxon>Bacteria</taxon>
        <taxon>Pseudomonadati</taxon>
        <taxon>Pseudomonadota</taxon>
        <taxon>Alphaproteobacteria</taxon>
        <taxon>Rhodobacterales</taxon>
        <taxon>Paracoccaceae</taxon>
        <taxon>Rhodosalinus</taxon>
    </lineage>
</organism>
<keyword evidence="1" id="KW-0479">Metal-binding</keyword>
<dbReference type="InterPro" id="IPR005123">
    <property type="entry name" value="Oxoglu/Fe-dep_dioxygenase_dom"/>
</dbReference>
<dbReference type="SUPFAM" id="SSF51197">
    <property type="entry name" value="Clavaminate synthase-like"/>
    <property type="match status" value="1"/>
</dbReference>
<keyword evidence="5" id="KW-1185">Reference proteome</keyword>
<dbReference type="EMBL" id="QOHR01000002">
    <property type="protein sequence ID" value="REC58616.1"/>
    <property type="molecule type" value="Genomic_DNA"/>
</dbReference>
<dbReference type="RefSeq" id="WP_115978446.1">
    <property type="nucleotide sequence ID" value="NZ_QOHR01000002.1"/>
</dbReference>
<protein>
    <recommendedName>
        <fullName evidence="3">Fe2OG dioxygenase domain-containing protein</fullName>
    </recommendedName>
</protein>
<keyword evidence="1" id="KW-0560">Oxidoreductase</keyword>
<accession>A0A3D9BZ00</accession>
<gene>
    <name evidence="4" type="ORF">DRV84_03400</name>
</gene>
<dbReference type="Gene3D" id="2.60.120.620">
    <property type="entry name" value="q2cbj1_9rhob like domain"/>
    <property type="match status" value="1"/>
</dbReference>
<feature type="domain" description="Fe2OG dioxygenase" evidence="3">
    <location>
        <begin position="147"/>
        <end position="260"/>
    </location>
</feature>
<feature type="region of interest" description="Disordered" evidence="2">
    <location>
        <begin position="82"/>
        <end position="107"/>
    </location>
</feature>
<evidence type="ECO:0000313" key="4">
    <source>
        <dbReference type="EMBL" id="REC58616.1"/>
    </source>
</evidence>
<feature type="compositionally biased region" description="Basic and acidic residues" evidence="2">
    <location>
        <begin position="98"/>
        <end position="107"/>
    </location>
</feature>
<dbReference type="PROSITE" id="PS51471">
    <property type="entry name" value="FE2OG_OXY"/>
    <property type="match status" value="1"/>
</dbReference>
<evidence type="ECO:0000256" key="1">
    <source>
        <dbReference type="RuleBase" id="RU003682"/>
    </source>
</evidence>
<dbReference type="Pfam" id="PF23169">
    <property type="entry name" value="HalD"/>
    <property type="match status" value="1"/>
</dbReference>
<dbReference type="Proteomes" id="UP000257131">
    <property type="component" value="Unassembled WGS sequence"/>
</dbReference>
<keyword evidence="1" id="KW-0408">Iron</keyword>
<name>A0A3D9BZ00_9RHOB</name>
<dbReference type="InterPro" id="IPR056470">
    <property type="entry name" value="BesD/HalB-like"/>
</dbReference>
<dbReference type="GO" id="GO:0046872">
    <property type="term" value="F:metal ion binding"/>
    <property type="evidence" value="ECO:0007669"/>
    <property type="project" value="UniProtKB-KW"/>
</dbReference>
<dbReference type="AlphaFoldDB" id="A0A3D9BZ00"/>
<comment type="similarity">
    <text evidence="1">Belongs to the iron/ascorbate-dependent oxidoreductase family.</text>
</comment>
<dbReference type="GO" id="GO:0016491">
    <property type="term" value="F:oxidoreductase activity"/>
    <property type="evidence" value="ECO:0007669"/>
    <property type="project" value="UniProtKB-KW"/>
</dbReference>